<dbReference type="Pfam" id="PF03899">
    <property type="entry name" value="ATP-synt_I"/>
    <property type="match status" value="1"/>
</dbReference>
<evidence type="ECO:0000256" key="4">
    <source>
        <dbReference type="ARBA" id="ARBA00022989"/>
    </source>
</evidence>
<keyword evidence="5 6" id="KW-0472">Membrane</keyword>
<evidence type="ECO:0000313" key="7">
    <source>
        <dbReference type="EMBL" id="MDW2800235.1"/>
    </source>
</evidence>
<evidence type="ECO:0000256" key="3">
    <source>
        <dbReference type="ARBA" id="ARBA00022692"/>
    </source>
</evidence>
<reference evidence="7 8" key="1">
    <citation type="submission" date="2023-10" db="EMBL/GenBank/DDBJ databases">
        <title>A novel Glycoside Hydrolase 43-Like Enzyme from Clostrdium boliviensis is an Endo-xylanase, and a Candidate for Xylooligosaccharides Production from Different Xylan Substrates.</title>
        <authorList>
            <person name="Alvarez M.T."/>
            <person name="Rocabado-Villegas L.R."/>
            <person name="Salas-Veizaga D.M."/>
            <person name="Linares-Pasten J.A."/>
            <person name="Gudmundsdottir E.E."/>
            <person name="Hreggvidsson G.O."/>
            <person name="Adlercreutz P."/>
            <person name="Nordberg Karlsson E."/>
        </authorList>
    </citation>
    <scope>NUCLEOTIDE SEQUENCE [LARGE SCALE GENOMIC DNA]</scope>
    <source>
        <strain evidence="7 8">E-1</strain>
    </source>
</reference>
<sequence length="133" mass="14536">MDKETKNLIAEVSAGIVFFTMAAMLAALFVYPQASVFAGLILGMVLALVMFFSMALVLDRSMKTMDPRTVQKWGIISASVRYLLLIAILITVISMFSDRINPVALVTGVLGLKVGAFLQPVIHKIAFNKNKKV</sequence>
<protein>
    <submittedName>
        <fullName evidence="7">ATP synthase subunit I</fullName>
    </submittedName>
</protein>
<keyword evidence="2" id="KW-1003">Cell membrane</keyword>
<keyword evidence="8" id="KW-1185">Reference proteome</keyword>
<keyword evidence="3 6" id="KW-0812">Transmembrane</keyword>
<dbReference type="RefSeq" id="WP_318066420.1">
    <property type="nucleotide sequence ID" value="NZ_JAWONS010000324.1"/>
</dbReference>
<evidence type="ECO:0000256" key="1">
    <source>
        <dbReference type="ARBA" id="ARBA00004651"/>
    </source>
</evidence>
<dbReference type="InterPro" id="IPR005598">
    <property type="entry name" value="ATP_synth_I"/>
</dbReference>
<keyword evidence="4 6" id="KW-1133">Transmembrane helix</keyword>
<evidence type="ECO:0000256" key="6">
    <source>
        <dbReference type="SAM" id="Phobius"/>
    </source>
</evidence>
<comment type="caution">
    <text evidence="7">The sequence shown here is derived from an EMBL/GenBank/DDBJ whole genome shotgun (WGS) entry which is preliminary data.</text>
</comment>
<evidence type="ECO:0000256" key="2">
    <source>
        <dbReference type="ARBA" id="ARBA00022475"/>
    </source>
</evidence>
<feature type="transmembrane region" description="Helical" evidence="6">
    <location>
        <begin position="79"/>
        <end position="97"/>
    </location>
</feature>
<evidence type="ECO:0000313" key="8">
    <source>
        <dbReference type="Proteomes" id="UP001276854"/>
    </source>
</evidence>
<comment type="subcellular location">
    <subcellularLocation>
        <location evidence="1">Cell membrane</location>
        <topology evidence="1">Multi-pass membrane protein</topology>
    </subcellularLocation>
</comment>
<accession>A0ABU4GTF0</accession>
<feature type="transmembrane region" description="Helical" evidence="6">
    <location>
        <begin position="37"/>
        <end position="58"/>
    </location>
</feature>
<proteinExistence type="predicted"/>
<organism evidence="7 8">
    <name type="scientific">Clostridium boliviensis</name>
    <dbReference type="NCBI Taxonomy" id="318465"/>
    <lineage>
        <taxon>Bacteria</taxon>
        <taxon>Bacillati</taxon>
        <taxon>Bacillota</taxon>
        <taxon>Clostridia</taxon>
        <taxon>Eubacteriales</taxon>
        <taxon>Clostridiaceae</taxon>
        <taxon>Clostridium</taxon>
    </lineage>
</organism>
<name>A0ABU4GTF0_9CLOT</name>
<feature type="transmembrane region" description="Helical" evidence="6">
    <location>
        <begin position="12"/>
        <end position="31"/>
    </location>
</feature>
<dbReference type="EMBL" id="JAWONS010000324">
    <property type="protein sequence ID" value="MDW2800235.1"/>
    <property type="molecule type" value="Genomic_DNA"/>
</dbReference>
<evidence type="ECO:0000256" key="5">
    <source>
        <dbReference type="ARBA" id="ARBA00023136"/>
    </source>
</evidence>
<gene>
    <name evidence="7" type="ORF">RZO55_21935</name>
</gene>
<dbReference type="Proteomes" id="UP001276854">
    <property type="component" value="Unassembled WGS sequence"/>
</dbReference>
<feature type="transmembrane region" description="Helical" evidence="6">
    <location>
        <begin position="103"/>
        <end position="122"/>
    </location>
</feature>